<reference evidence="2" key="1">
    <citation type="submission" date="2023-06" db="EMBL/GenBank/DDBJ databases">
        <title>Genome-scale phylogeny and comparative genomics of the fungal order Sordariales.</title>
        <authorList>
            <consortium name="Lawrence Berkeley National Laboratory"/>
            <person name="Hensen N."/>
            <person name="Bonometti L."/>
            <person name="Westerberg I."/>
            <person name="Brannstrom I.O."/>
            <person name="Guillou S."/>
            <person name="Cros-Aarteil S."/>
            <person name="Calhoun S."/>
            <person name="Haridas S."/>
            <person name="Kuo A."/>
            <person name="Mondo S."/>
            <person name="Pangilinan J."/>
            <person name="Riley R."/>
            <person name="LaButti K."/>
            <person name="Andreopoulos B."/>
            <person name="Lipzen A."/>
            <person name="Chen C."/>
            <person name="Yanf M."/>
            <person name="Daum C."/>
            <person name="Ng V."/>
            <person name="Clum A."/>
            <person name="Steindorff A."/>
            <person name="Ohm R."/>
            <person name="Martin F."/>
            <person name="Silar P."/>
            <person name="Natvig D."/>
            <person name="Lalanne C."/>
            <person name="Gautier V."/>
            <person name="Ament-velasquez S.L."/>
            <person name="Kruys A."/>
            <person name="Hutchinson M.I."/>
            <person name="Powell A.J."/>
            <person name="Barry K."/>
            <person name="Miller A.N."/>
            <person name="Grigoriev I.V."/>
            <person name="Debuchy R."/>
            <person name="Gladieux P."/>
            <person name="Thoren M.H."/>
            <person name="Johannesson H."/>
        </authorList>
    </citation>
    <scope>NUCLEOTIDE SEQUENCE</scope>
    <source>
        <strain evidence="2">SMH2392-1A</strain>
    </source>
</reference>
<dbReference type="RefSeq" id="XP_060290215.1">
    <property type="nucleotide sequence ID" value="XM_060443033.1"/>
</dbReference>
<sequence>MTHSTMHAPELSMQFSIVFNCIILIIFSLSSGRHFAGADFLFLEWPWLRGFAAAQSSQCIIIQRVFAVLLSSASLQCC</sequence>
<evidence type="ECO:0000313" key="3">
    <source>
        <dbReference type="Proteomes" id="UP001172101"/>
    </source>
</evidence>
<organism evidence="2 3">
    <name type="scientific">Lasiosphaeria miniovina</name>
    <dbReference type="NCBI Taxonomy" id="1954250"/>
    <lineage>
        <taxon>Eukaryota</taxon>
        <taxon>Fungi</taxon>
        <taxon>Dikarya</taxon>
        <taxon>Ascomycota</taxon>
        <taxon>Pezizomycotina</taxon>
        <taxon>Sordariomycetes</taxon>
        <taxon>Sordariomycetidae</taxon>
        <taxon>Sordariales</taxon>
        <taxon>Lasiosphaeriaceae</taxon>
        <taxon>Lasiosphaeria</taxon>
    </lineage>
</organism>
<dbReference type="GeneID" id="85326303"/>
<dbReference type="EMBL" id="JAUIRO010000008">
    <property type="protein sequence ID" value="KAK0703356.1"/>
    <property type="molecule type" value="Genomic_DNA"/>
</dbReference>
<proteinExistence type="predicted"/>
<evidence type="ECO:0000256" key="1">
    <source>
        <dbReference type="SAM" id="Phobius"/>
    </source>
</evidence>
<keyword evidence="1" id="KW-0812">Transmembrane</keyword>
<evidence type="ECO:0000313" key="2">
    <source>
        <dbReference type="EMBL" id="KAK0703356.1"/>
    </source>
</evidence>
<keyword evidence="1" id="KW-1133">Transmembrane helix</keyword>
<feature type="transmembrane region" description="Helical" evidence="1">
    <location>
        <begin position="12"/>
        <end position="30"/>
    </location>
</feature>
<accession>A0AA40DJ83</accession>
<name>A0AA40DJ83_9PEZI</name>
<protein>
    <submittedName>
        <fullName evidence="2">Uncharacterized protein</fullName>
    </submittedName>
</protein>
<gene>
    <name evidence="2" type="ORF">B0T26DRAFT_731057</name>
</gene>
<dbReference type="AlphaFoldDB" id="A0AA40DJ83"/>
<comment type="caution">
    <text evidence="2">The sequence shown here is derived from an EMBL/GenBank/DDBJ whole genome shotgun (WGS) entry which is preliminary data.</text>
</comment>
<dbReference type="Proteomes" id="UP001172101">
    <property type="component" value="Unassembled WGS sequence"/>
</dbReference>
<keyword evidence="1" id="KW-0472">Membrane</keyword>
<keyword evidence="3" id="KW-1185">Reference proteome</keyword>